<dbReference type="Pfam" id="PF00293">
    <property type="entry name" value="NUDIX"/>
    <property type="match status" value="1"/>
</dbReference>
<dbReference type="Proteomes" id="UP000184357">
    <property type="component" value="Unassembled WGS sequence"/>
</dbReference>
<reference evidence="4 5" key="1">
    <citation type="submission" date="2016-11" db="EMBL/GenBank/DDBJ databases">
        <authorList>
            <person name="Jaros S."/>
            <person name="Januszkiewicz K."/>
            <person name="Wedrychowicz H."/>
        </authorList>
    </citation>
    <scope>NUCLEOTIDE SEQUENCE [LARGE SCALE GENOMIC DNA]</scope>
    <source>
        <strain evidence="4 5">DSM 9297</strain>
    </source>
</reference>
<dbReference type="InterPro" id="IPR015797">
    <property type="entry name" value="NUDIX_hydrolase-like_dom_sf"/>
</dbReference>
<keyword evidence="5" id="KW-1185">Reference proteome</keyword>
<dbReference type="PANTHER" id="PTHR43046:SF14">
    <property type="entry name" value="MUTT_NUDIX FAMILY PROTEIN"/>
    <property type="match status" value="1"/>
</dbReference>
<dbReference type="OrthoDB" id="211338at2157"/>
<comment type="cofactor">
    <cofactor evidence="1">
        <name>Mg(2+)</name>
        <dbReference type="ChEBI" id="CHEBI:18420"/>
    </cofactor>
</comment>
<gene>
    <name evidence="4" type="ORF">SAMN05443636_0084</name>
</gene>
<accession>A0A1M5JFE9</accession>
<organism evidence="4 5">
    <name type="scientific">Halobaculum gomorrense</name>
    <dbReference type="NCBI Taxonomy" id="43928"/>
    <lineage>
        <taxon>Archaea</taxon>
        <taxon>Methanobacteriati</taxon>
        <taxon>Methanobacteriota</taxon>
        <taxon>Stenosarchaea group</taxon>
        <taxon>Halobacteria</taxon>
        <taxon>Halobacteriales</taxon>
        <taxon>Haloferacaceae</taxon>
        <taxon>Halobaculum</taxon>
    </lineage>
</organism>
<dbReference type="InterPro" id="IPR020084">
    <property type="entry name" value="NUDIX_hydrolase_CS"/>
</dbReference>
<dbReference type="PROSITE" id="PS51462">
    <property type="entry name" value="NUDIX"/>
    <property type="match status" value="1"/>
</dbReference>
<evidence type="ECO:0000259" key="3">
    <source>
        <dbReference type="PROSITE" id="PS51462"/>
    </source>
</evidence>
<dbReference type="EMBL" id="FQWV01000001">
    <property type="protein sequence ID" value="SHG39316.1"/>
    <property type="molecule type" value="Genomic_DNA"/>
</dbReference>
<dbReference type="SUPFAM" id="SSF55811">
    <property type="entry name" value="Nudix"/>
    <property type="match status" value="1"/>
</dbReference>
<dbReference type="Gene3D" id="3.90.79.10">
    <property type="entry name" value="Nucleoside Triphosphate Pyrophosphohydrolase"/>
    <property type="match status" value="1"/>
</dbReference>
<dbReference type="STRING" id="43928.SAMN05443636_0084"/>
<sequence length="172" mass="18730">MTDIRGAVLGAIRHPDTGEYLVQRLSGTDETHFHRFVGGGIEPGEPSDEALEREFAEELDVTVDAGSPVCTVENLFEFGGESHHEFAVVRAATFADRSLYDRETFSGVDNVDGDGERVEYEAYWRTLADLRDDDAPFFPAGVAEAVERDGHAHVVSTPDADRDAVDADGNDG</sequence>
<evidence type="ECO:0000256" key="1">
    <source>
        <dbReference type="ARBA" id="ARBA00001946"/>
    </source>
</evidence>
<dbReference type="RefSeq" id="WP_073306394.1">
    <property type="nucleotide sequence ID" value="NZ_FQWV01000001.1"/>
</dbReference>
<name>A0A1M5JFE9_9EURY</name>
<dbReference type="PROSITE" id="PS00893">
    <property type="entry name" value="NUDIX_BOX"/>
    <property type="match status" value="1"/>
</dbReference>
<dbReference type="PANTHER" id="PTHR43046">
    <property type="entry name" value="GDP-MANNOSE MANNOSYL HYDROLASE"/>
    <property type="match status" value="1"/>
</dbReference>
<dbReference type="AlphaFoldDB" id="A0A1M5JFE9"/>
<protein>
    <submittedName>
        <fullName evidence="4">ADP-ribose pyrophosphatase YjhB, NUDIX family</fullName>
    </submittedName>
</protein>
<keyword evidence="2" id="KW-0378">Hydrolase</keyword>
<evidence type="ECO:0000256" key="2">
    <source>
        <dbReference type="ARBA" id="ARBA00022801"/>
    </source>
</evidence>
<evidence type="ECO:0000313" key="4">
    <source>
        <dbReference type="EMBL" id="SHG39316.1"/>
    </source>
</evidence>
<feature type="domain" description="Nudix hydrolase" evidence="3">
    <location>
        <begin position="3"/>
        <end position="148"/>
    </location>
</feature>
<dbReference type="GO" id="GO:0016787">
    <property type="term" value="F:hydrolase activity"/>
    <property type="evidence" value="ECO:0007669"/>
    <property type="project" value="UniProtKB-KW"/>
</dbReference>
<evidence type="ECO:0000313" key="5">
    <source>
        <dbReference type="Proteomes" id="UP000184357"/>
    </source>
</evidence>
<proteinExistence type="predicted"/>
<dbReference type="InterPro" id="IPR000086">
    <property type="entry name" value="NUDIX_hydrolase_dom"/>
</dbReference>